<dbReference type="Gene3D" id="3.40.50.300">
    <property type="entry name" value="P-loop containing nucleotide triphosphate hydrolases"/>
    <property type="match status" value="2"/>
</dbReference>
<evidence type="ECO:0000256" key="8">
    <source>
        <dbReference type="ARBA" id="ARBA00033408"/>
    </source>
</evidence>
<dbReference type="SUPFAM" id="SSF52540">
    <property type="entry name" value="P-loop containing nucleoside triphosphate hydrolases"/>
    <property type="match status" value="1"/>
</dbReference>
<dbReference type="PANTHER" id="PTHR11059">
    <property type="entry name" value="DNA REPAIR PROTEIN RECN"/>
    <property type="match status" value="1"/>
</dbReference>
<evidence type="ECO:0000256" key="5">
    <source>
        <dbReference type="ARBA" id="ARBA00022763"/>
    </source>
</evidence>
<dbReference type="AlphaFoldDB" id="A0A916JJH3"/>
<name>A0A916JJH3_9FLAO</name>
<dbReference type="NCBIfam" id="TIGR00634">
    <property type="entry name" value="recN"/>
    <property type="match status" value="1"/>
</dbReference>
<dbReference type="InterPro" id="IPR003395">
    <property type="entry name" value="RecF/RecN/SMC_N"/>
</dbReference>
<comment type="similarity">
    <text evidence="2 9">Belongs to the RecN family.</text>
</comment>
<dbReference type="RefSeq" id="WP_258540627.1">
    <property type="nucleotide sequence ID" value="NZ_OU015584.1"/>
</dbReference>
<accession>A0A916JJH3</accession>
<sequence>MLQKLLIQNFALIDHLQMEFGDGFSVITGETGSGKSILLGALGLILGDRFDHSSIRDSNKKCIIEGVFQVSEKDHLAYFKKFDLDFDKETIIRREINTSGKSRAFINDSPVSLSMLKDIATLLVDIHSQHETLMINNPKFIIDLIDSQLDGLKELDQYRVLYEDYSLKVEQLNSLVQQETAAQNQKDFTDFLIKEFEEYDLEKLVQEDIEDEYKLLSNAEEIKRKLDYSSELLNGGQADILSNLKQVQQELNGLSSISDQLSDLATRITSSLIELQDIANECAQLADSTELDERKLSEMEEKISFLNRLMHKHQLSTPQELLEKYHQLKSELDQIDNLSEEIKVLQKDTTHLSKELSELAKVISKNRRGIASHLQKEARELLQQMNMKNAEIDFRFQELNNFGKNGVDQIQLYVKTNLGGTFEPLKKIASGGETSRIMLAIKSLQSKSRSLPTIIFDEIDTGVSGEVANRMGTIMSDLGTKMQVISITHLPQIASKGTHHFKVYKKEKEGQTHTNIEQLSRSERVKEIAELMSGSDLSEAAIRNAEELLGSK</sequence>
<dbReference type="GO" id="GO:0009432">
    <property type="term" value="P:SOS response"/>
    <property type="evidence" value="ECO:0007669"/>
    <property type="project" value="TreeGrafter"/>
</dbReference>
<dbReference type="GO" id="GO:0006310">
    <property type="term" value="P:DNA recombination"/>
    <property type="evidence" value="ECO:0007669"/>
    <property type="project" value="InterPro"/>
</dbReference>
<keyword evidence="10" id="KW-0175">Coiled coil</keyword>
<keyword evidence="6" id="KW-0067">ATP-binding</keyword>
<keyword evidence="13" id="KW-1185">Reference proteome</keyword>
<gene>
    <name evidence="12" type="primary">recN</name>
    <name evidence="12" type="ORF">CRYO30217_00391</name>
</gene>
<evidence type="ECO:0000256" key="7">
    <source>
        <dbReference type="ARBA" id="ARBA00023204"/>
    </source>
</evidence>
<dbReference type="InterPro" id="IPR004604">
    <property type="entry name" value="DNA_recomb/repair_RecN"/>
</dbReference>
<evidence type="ECO:0000256" key="10">
    <source>
        <dbReference type="SAM" id="Coils"/>
    </source>
</evidence>
<dbReference type="PANTHER" id="PTHR11059:SF0">
    <property type="entry name" value="DNA REPAIR PROTEIN RECN"/>
    <property type="match status" value="1"/>
</dbReference>
<evidence type="ECO:0000259" key="11">
    <source>
        <dbReference type="Pfam" id="PF02463"/>
    </source>
</evidence>
<dbReference type="EMBL" id="OU015584">
    <property type="protein sequence ID" value="CAG5077455.1"/>
    <property type="molecule type" value="Genomic_DNA"/>
</dbReference>
<feature type="coiled-coil region" evidence="10">
    <location>
        <begin position="328"/>
        <end position="391"/>
    </location>
</feature>
<organism evidence="12 13">
    <name type="scientific">Parvicella tangerina</name>
    <dbReference type="NCBI Taxonomy" id="2829795"/>
    <lineage>
        <taxon>Bacteria</taxon>
        <taxon>Pseudomonadati</taxon>
        <taxon>Bacteroidota</taxon>
        <taxon>Flavobacteriia</taxon>
        <taxon>Flavobacteriales</taxon>
        <taxon>Parvicellaceae</taxon>
        <taxon>Parvicella</taxon>
    </lineage>
</organism>
<protein>
    <recommendedName>
        <fullName evidence="3 9">DNA repair protein RecN</fullName>
    </recommendedName>
    <alternativeName>
        <fullName evidence="8 9">Recombination protein N</fullName>
    </alternativeName>
</protein>
<dbReference type="InterPro" id="IPR027417">
    <property type="entry name" value="P-loop_NTPase"/>
</dbReference>
<evidence type="ECO:0000313" key="12">
    <source>
        <dbReference type="EMBL" id="CAG5077455.1"/>
    </source>
</evidence>
<proteinExistence type="inferred from homology"/>
<comment type="function">
    <text evidence="1 9">May be involved in recombinational repair of damaged DNA.</text>
</comment>
<evidence type="ECO:0000256" key="3">
    <source>
        <dbReference type="ARBA" id="ARBA00021315"/>
    </source>
</evidence>
<feature type="domain" description="RecF/RecN/SMC N-terminal" evidence="11">
    <location>
        <begin position="1"/>
        <end position="509"/>
    </location>
</feature>
<dbReference type="GO" id="GO:0043590">
    <property type="term" value="C:bacterial nucleoid"/>
    <property type="evidence" value="ECO:0007669"/>
    <property type="project" value="TreeGrafter"/>
</dbReference>
<dbReference type="GO" id="GO:0005524">
    <property type="term" value="F:ATP binding"/>
    <property type="evidence" value="ECO:0007669"/>
    <property type="project" value="UniProtKB-KW"/>
</dbReference>
<keyword evidence="7 9" id="KW-0234">DNA repair</keyword>
<dbReference type="CDD" id="cd03241">
    <property type="entry name" value="ABC_RecN"/>
    <property type="match status" value="1"/>
</dbReference>
<reference evidence="12" key="1">
    <citation type="submission" date="2021-04" db="EMBL/GenBank/DDBJ databases">
        <authorList>
            <person name="Rodrigo-Torres L."/>
            <person name="Arahal R. D."/>
            <person name="Lucena T."/>
        </authorList>
    </citation>
    <scope>NUCLEOTIDE SEQUENCE</scope>
    <source>
        <strain evidence="12">AS29M-1</strain>
    </source>
</reference>
<evidence type="ECO:0000256" key="9">
    <source>
        <dbReference type="PIRNR" id="PIRNR003128"/>
    </source>
</evidence>
<evidence type="ECO:0000256" key="6">
    <source>
        <dbReference type="ARBA" id="ARBA00022840"/>
    </source>
</evidence>
<keyword evidence="4" id="KW-0547">Nucleotide-binding</keyword>
<evidence type="ECO:0000256" key="2">
    <source>
        <dbReference type="ARBA" id="ARBA00009441"/>
    </source>
</evidence>
<dbReference type="Proteomes" id="UP000683507">
    <property type="component" value="Chromosome"/>
</dbReference>
<dbReference type="GO" id="GO:0006281">
    <property type="term" value="P:DNA repair"/>
    <property type="evidence" value="ECO:0007669"/>
    <property type="project" value="UniProtKB-KW"/>
</dbReference>
<dbReference type="Pfam" id="PF02463">
    <property type="entry name" value="SMC_N"/>
    <property type="match status" value="1"/>
</dbReference>
<evidence type="ECO:0000256" key="1">
    <source>
        <dbReference type="ARBA" id="ARBA00003618"/>
    </source>
</evidence>
<evidence type="ECO:0000313" key="13">
    <source>
        <dbReference type="Proteomes" id="UP000683507"/>
    </source>
</evidence>
<dbReference type="PIRSF" id="PIRSF003128">
    <property type="entry name" value="RecN"/>
    <property type="match status" value="1"/>
</dbReference>
<evidence type="ECO:0000256" key="4">
    <source>
        <dbReference type="ARBA" id="ARBA00022741"/>
    </source>
</evidence>
<keyword evidence="5 9" id="KW-0227">DNA damage</keyword>
<dbReference type="KEGG" id="ptan:CRYO30217_00391"/>